<dbReference type="AlphaFoldDB" id="A0A8S1THP4"/>
<proteinExistence type="predicted"/>
<dbReference type="Proteomes" id="UP000683925">
    <property type="component" value="Unassembled WGS sequence"/>
</dbReference>
<comment type="caution">
    <text evidence="1">The sequence shown here is derived from an EMBL/GenBank/DDBJ whole genome shotgun (WGS) entry which is preliminary data.</text>
</comment>
<keyword evidence="2" id="KW-1185">Reference proteome</keyword>
<dbReference type="EMBL" id="CAJJDP010000024">
    <property type="protein sequence ID" value="CAD8150592.1"/>
    <property type="molecule type" value="Genomic_DNA"/>
</dbReference>
<evidence type="ECO:0000313" key="2">
    <source>
        <dbReference type="Proteomes" id="UP000683925"/>
    </source>
</evidence>
<sequence>MFSSFLRIQDFAEYFYQEKIIILGLMGSYYRFIPRLYFRINYEQQRCIEKIEKDIKSNQQKINYFYKYNRLHIDYIVN</sequence>
<reference evidence="1" key="1">
    <citation type="submission" date="2021-01" db="EMBL/GenBank/DDBJ databases">
        <authorList>
            <consortium name="Genoscope - CEA"/>
            <person name="William W."/>
        </authorList>
    </citation>
    <scope>NUCLEOTIDE SEQUENCE</scope>
</reference>
<name>A0A8S1THP4_PAROT</name>
<gene>
    <name evidence="1" type="ORF">POCTA_138.1.T0240010</name>
</gene>
<organism evidence="1 2">
    <name type="scientific">Paramecium octaurelia</name>
    <dbReference type="NCBI Taxonomy" id="43137"/>
    <lineage>
        <taxon>Eukaryota</taxon>
        <taxon>Sar</taxon>
        <taxon>Alveolata</taxon>
        <taxon>Ciliophora</taxon>
        <taxon>Intramacronucleata</taxon>
        <taxon>Oligohymenophorea</taxon>
        <taxon>Peniculida</taxon>
        <taxon>Parameciidae</taxon>
        <taxon>Paramecium</taxon>
    </lineage>
</organism>
<evidence type="ECO:0000313" key="1">
    <source>
        <dbReference type="EMBL" id="CAD8150592.1"/>
    </source>
</evidence>
<protein>
    <submittedName>
        <fullName evidence="1">Uncharacterized protein</fullName>
    </submittedName>
</protein>
<accession>A0A8S1THP4</accession>